<feature type="compositionally biased region" description="Polar residues" evidence="1">
    <location>
        <begin position="27"/>
        <end position="43"/>
    </location>
</feature>
<dbReference type="AlphaFoldDB" id="K8X408"/>
<accession>K8X408</accession>
<organism evidence="2 3">
    <name type="scientific">Rhodococcus opacus M213</name>
    <dbReference type="NCBI Taxonomy" id="1129896"/>
    <lineage>
        <taxon>Bacteria</taxon>
        <taxon>Bacillati</taxon>
        <taxon>Actinomycetota</taxon>
        <taxon>Actinomycetes</taxon>
        <taxon>Mycobacteriales</taxon>
        <taxon>Nocardiaceae</taxon>
        <taxon>Rhodococcus</taxon>
    </lineage>
</organism>
<reference evidence="2 3" key="1">
    <citation type="journal article" date="2013" name="Genome Announc.">
        <title>Draft Genome Sequence of Rhodococcus opacus Strain M213 Shows a Diverse Catabolic Potential.</title>
        <authorList>
            <person name="Pathak A."/>
            <person name="Green S.J."/>
            <person name="Ogram A."/>
            <person name="Chauhan A."/>
        </authorList>
    </citation>
    <scope>NUCLEOTIDE SEQUENCE [LARGE SCALE GENOMIC DNA]</scope>
    <source>
        <strain evidence="2 3">M213</strain>
    </source>
</reference>
<proteinExistence type="predicted"/>
<evidence type="ECO:0000313" key="3">
    <source>
        <dbReference type="Proteomes" id="UP000005951"/>
    </source>
</evidence>
<feature type="non-terminal residue" evidence="2">
    <location>
        <position position="1"/>
    </location>
</feature>
<gene>
    <name evidence="2" type="ORF">WSS_A43900</name>
</gene>
<sequence>SIPIMNHATNGAANCRAGLHGTDISPHHTTTTAGPAQLTQYPTGTRGPGTLIQRYAAARDLLNLWALTNIGAIDLGRRCSGDPTPPGARRPEVVQPDI</sequence>
<evidence type="ECO:0000256" key="1">
    <source>
        <dbReference type="SAM" id="MobiDB-lite"/>
    </source>
</evidence>
<dbReference type="EMBL" id="AJYC02000456">
    <property type="protein sequence ID" value="EKT76213.1"/>
    <property type="molecule type" value="Genomic_DNA"/>
</dbReference>
<name>K8X408_RHOOP</name>
<feature type="region of interest" description="Disordered" evidence="1">
    <location>
        <begin position="19"/>
        <end position="47"/>
    </location>
</feature>
<evidence type="ECO:0000313" key="2">
    <source>
        <dbReference type="EMBL" id="EKT76213.1"/>
    </source>
</evidence>
<feature type="region of interest" description="Disordered" evidence="1">
    <location>
        <begin position="77"/>
        <end position="98"/>
    </location>
</feature>
<comment type="caution">
    <text evidence="2">The sequence shown here is derived from an EMBL/GenBank/DDBJ whole genome shotgun (WGS) entry which is preliminary data.</text>
</comment>
<dbReference type="Proteomes" id="UP000005951">
    <property type="component" value="Unassembled WGS sequence"/>
</dbReference>
<dbReference type="RefSeq" id="WP_005265963.1">
    <property type="nucleotide sequence ID" value="NZ_AJYC02000456.1"/>
</dbReference>
<protein>
    <submittedName>
        <fullName evidence="2">Uncharacterized protein</fullName>
    </submittedName>
</protein>